<reference evidence="4 5" key="1">
    <citation type="submission" date="2015-09" db="EMBL/GenBank/DDBJ databases">
        <authorList>
            <consortium name="Pathogen Informatics"/>
        </authorList>
    </citation>
    <scope>NUCLEOTIDE SEQUENCE [LARGE SCALE GENOMIC DNA]</scope>
    <source>
        <strain evidence="4 5">2789STDY5608860</strain>
    </source>
</reference>
<dbReference type="InterPro" id="IPR020568">
    <property type="entry name" value="Ribosomal_Su5_D2-typ_SF"/>
</dbReference>
<dbReference type="Pfam" id="PF09186">
    <property type="entry name" value="DUF1949"/>
    <property type="match status" value="1"/>
</dbReference>
<proteinExistence type="inferred from homology"/>
<evidence type="ECO:0000256" key="1">
    <source>
        <dbReference type="ARBA" id="ARBA00007665"/>
    </source>
</evidence>
<evidence type="ECO:0000313" key="4">
    <source>
        <dbReference type="EMBL" id="CUN46727.1"/>
    </source>
</evidence>
<dbReference type="PANTHER" id="PTHR16301">
    <property type="entry name" value="IMPACT-RELATED"/>
    <property type="match status" value="1"/>
</dbReference>
<dbReference type="Proteomes" id="UP000095384">
    <property type="component" value="Unassembled WGS sequence"/>
</dbReference>
<feature type="domain" description="Impact N-terminal" evidence="2">
    <location>
        <begin position="21"/>
        <end position="124"/>
    </location>
</feature>
<dbReference type="InterPro" id="IPR036956">
    <property type="entry name" value="Impact_N_sf"/>
</dbReference>
<dbReference type="PANTHER" id="PTHR16301:SF20">
    <property type="entry name" value="IMPACT FAMILY MEMBER YIGZ"/>
    <property type="match status" value="1"/>
</dbReference>
<evidence type="ECO:0000259" key="3">
    <source>
        <dbReference type="Pfam" id="PF09186"/>
    </source>
</evidence>
<dbReference type="NCBIfam" id="TIGR00257">
    <property type="entry name" value="IMPACT_YIGZ"/>
    <property type="match status" value="1"/>
</dbReference>
<dbReference type="InterPro" id="IPR020569">
    <property type="entry name" value="UPF0029_Impact_CS"/>
</dbReference>
<name>A0A173X767_9FIRM</name>
<dbReference type="SUPFAM" id="SSF54211">
    <property type="entry name" value="Ribosomal protein S5 domain 2-like"/>
    <property type="match status" value="1"/>
</dbReference>
<dbReference type="Gene3D" id="3.30.70.240">
    <property type="match status" value="1"/>
</dbReference>
<dbReference type="AlphaFoldDB" id="A0A173X767"/>
<feature type="domain" description="UPF0029" evidence="3">
    <location>
        <begin position="143"/>
        <end position="196"/>
    </location>
</feature>
<dbReference type="InterPro" id="IPR023582">
    <property type="entry name" value="Impact"/>
</dbReference>
<organism evidence="4 5">
    <name type="scientific">Agathobacter rectalis</name>
    <dbReference type="NCBI Taxonomy" id="39491"/>
    <lineage>
        <taxon>Bacteria</taxon>
        <taxon>Bacillati</taxon>
        <taxon>Bacillota</taxon>
        <taxon>Clostridia</taxon>
        <taxon>Lachnospirales</taxon>
        <taxon>Lachnospiraceae</taxon>
        <taxon>Agathobacter</taxon>
    </lineage>
</organism>
<evidence type="ECO:0000259" key="2">
    <source>
        <dbReference type="Pfam" id="PF01205"/>
    </source>
</evidence>
<dbReference type="InterPro" id="IPR015796">
    <property type="entry name" value="Impact_YigZ-like"/>
</dbReference>
<dbReference type="InterPro" id="IPR001498">
    <property type="entry name" value="Impact_N"/>
</dbReference>
<dbReference type="InterPro" id="IPR015269">
    <property type="entry name" value="UPF0029_Impact_C"/>
</dbReference>
<dbReference type="EMBL" id="CYYW01000002">
    <property type="protein sequence ID" value="CUN46727.1"/>
    <property type="molecule type" value="Genomic_DNA"/>
</dbReference>
<dbReference type="InterPro" id="IPR035647">
    <property type="entry name" value="EFG_III/V"/>
</dbReference>
<dbReference type="RefSeq" id="WP_172676035.1">
    <property type="nucleotide sequence ID" value="NZ_CYYW01000002.1"/>
</dbReference>
<evidence type="ECO:0000313" key="5">
    <source>
        <dbReference type="Proteomes" id="UP000095384"/>
    </source>
</evidence>
<dbReference type="PROSITE" id="PS00910">
    <property type="entry name" value="UPF0029"/>
    <property type="match status" value="1"/>
</dbReference>
<dbReference type="Gene3D" id="3.30.230.30">
    <property type="entry name" value="Impact, N-terminal domain"/>
    <property type="match status" value="1"/>
</dbReference>
<comment type="similarity">
    <text evidence="1">Belongs to the IMPACT family.</text>
</comment>
<dbReference type="GO" id="GO:0006446">
    <property type="term" value="P:regulation of translational initiation"/>
    <property type="evidence" value="ECO:0007669"/>
    <property type="project" value="TreeGrafter"/>
</dbReference>
<accession>A0A173X767</accession>
<sequence>MSENTISLYVYKGGQGEITEKKSRFIATVRPVESEDEAVSFINETKKKYWDARHNCSAFVIGKRQELTRCSDDGEPAGTAGRPMLDVLLKENIHNAAIVVTRYFGGVLLGTGGLVRAYQQATKAGLSASEIIEKKDGAVLFIRTDYTGIGRLQYLFAQEKITVMDTAYEADVLVKAVIPENDKKRIEKTIIEQTNGTAKLEWGDEVTFAEYDGEVLLFKN</sequence>
<protein>
    <submittedName>
        <fullName evidence="4">IMPACT family member yigZ</fullName>
    </submittedName>
</protein>
<dbReference type="GO" id="GO:0005737">
    <property type="term" value="C:cytoplasm"/>
    <property type="evidence" value="ECO:0007669"/>
    <property type="project" value="TreeGrafter"/>
</dbReference>
<dbReference type="SUPFAM" id="SSF54980">
    <property type="entry name" value="EF-G C-terminal domain-like"/>
    <property type="match status" value="1"/>
</dbReference>
<dbReference type="Pfam" id="PF01205">
    <property type="entry name" value="Impact_N"/>
    <property type="match status" value="1"/>
</dbReference>
<gene>
    <name evidence="4" type="primary">yigZ</name>
    <name evidence="4" type="ORF">ERS852417_00352</name>
</gene>